<proteinExistence type="predicted"/>
<dbReference type="EMBL" id="CP006585">
    <property type="protein sequence ID" value="AGW14595.1"/>
    <property type="molecule type" value="Genomic_DNA"/>
</dbReference>
<dbReference type="PATRIC" id="fig|1121448.10.peg.2830"/>
<evidence type="ECO:0000313" key="2">
    <source>
        <dbReference type="Proteomes" id="UP000016587"/>
    </source>
</evidence>
<dbReference type="InterPro" id="IPR019207">
    <property type="entry name" value="DUF2092"/>
</dbReference>
<dbReference type="AlphaFoldDB" id="T2GDF8"/>
<gene>
    <name evidence="1" type="ORF">DGI_2868</name>
</gene>
<dbReference type="eggNOG" id="COG3900">
    <property type="taxonomic scope" value="Bacteria"/>
</dbReference>
<protein>
    <recommendedName>
        <fullName evidence="3">DUF2092 domain-containing protein</fullName>
    </recommendedName>
</protein>
<organism evidence="1 2">
    <name type="scientific">Megalodesulfovibrio gigas (strain ATCC 19364 / DSM 1382 / NCIMB 9332 / VKM B-1759)</name>
    <name type="common">Desulfovibrio gigas</name>
    <dbReference type="NCBI Taxonomy" id="1121448"/>
    <lineage>
        <taxon>Bacteria</taxon>
        <taxon>Pseudomonadati</taxon>
        <taxon>Thermodesulfobacteriota</taxon>
        <taxon>Desulfovibrionia</taxon>
        <taxon>Desulfovibrionales</taxon>
        <taxon>Desulfovibrionaceae</taxon>
        <taxon>Megalodesulfovibrio</taxon>
    </lineage>
</organism>
<reference evidence="1 2" key="1">
    <citation type="journal article" date="2013" name="J. Bacteriol.">
        <title>Roles of HynAB and Ech, the only two hydrogenases found in the model sulfate reducer Desulfovibrio gigas.</title>
        <authorList>
            <person name="Morais-Silva F.O."/>
            <person name="Santos C.I."/>
            <person name="Rodrigues R."/>
            <person name="Pereira I.A."/>
            <person name="Rodrigues-Pousada C."/>
        </authorList>
    </citation>
    <scope>NUCLEOTIDE SEQUENCE [LARGE SCALE GENOMIC DNA]</scope>
    <source>
        <strain evidence="2">ATCC 19364 / DSM 1382 / NCIMB 9332 / VKM B-1759</strain>
    </source>
</reference>
<accession>T2GDF8</accession>
<dbReference type="STRING" id="1121448.DGI_2868"/>
<dbReference type="KEGG" id="dgg:DGI_2868"/>
<evidence type="ECO:0000313" key="1">
    <source>
        <dbReference type="EMBL" id="AGW14595.1"/>
    </source>
</evidence>
<dbReference type="Proteomes" id="UP000016587">
    <property type="component" value="Chromosome"/>
</dbReference>
<dbReference type="Pfam" id="PF09865">
    <property type="entry name" value="DUF2092"/>
    <property type="match status" value="1"/>
</dbReference>
<sequence length="245" mass="26727">MWVFGSMGNAMAQPAAGKGDGDGLEPRAAAVYRNMCTAMDALQSFSVQADVLVDTVFEDGVKIQYGRQTSLDVRRPDHFRTVTRGDDFTVSTYFNGQTFTLALPKMGRYGAVQAGTDTNALLQKLSTEYGLDSPLGDVLMNKPCEAVQPTDGYYIGISMVEGVACHHLLFVGEDVDWQLWVEDSSRSLPRKLVITEKQLPASPQFAAVLRDWKMVKHPSTTFVYTPTSGCTFDAAMFANTTAAAP</sequence>
<reference evidence="2" key="2">
    <citation type="submission" date="2013-07" db="EMBL/GenBank/DDBJ databases">
        <authorList>
            <person name="Morais-Silva F.O."/>
            <person name="Rezende A.M."/>
            <person name="Pimentel C."/>
            <person name="Resende D.M."/>
            <person name="Santos C.I."/>
            <person name="Clemente C."/>
            <person name="de Oliveira L.M."/>
            <person name="da Silva S.M."/>
            <person name="Costa D.A."/>
            <person name="Varela-Raposo A."/>
            <person name="Horacio E.C.A."/>
            <person name="Matos M."/>
            <person name="Flores O."/>
            <person name="Ruiz J.C."/>
            <person name="Rodrigues-Pousada C."/>
        </authorList>
    </citation>
    <scope>NUCLEOTIDE SEQUENCE [LARGE SCALE GENOMIC DNA]</scope>
    <source>
        <strain evidence="2">ATCC 19364 / DSM 1382 / NCIMB 9332 / VKM B-1759</strain>
    </source>
</reference>
<keyword evidence="2" id="KW-1185">Reference proteome</keyword>
<name>T2GDF8_MEGG1</name>
<evidence type="ECO:0008006" key="3">
    <source>
        <dbReference type="Google" id="ProtNLM"/>
    </source>
</evidence>
<dbReference type="HOGENOM" id="CLU_074811_1_0_7"/>